<proteinExistence type="predicted"/>
<dbReference type="Proteomes" id="UP000007329">
    <property type="component" value="Chromosome"/>
</dbReference>
<accession>J9WIT0</accession>
<name>J9WIT0_MYCIP</name>
<gene>
    <name evidence="2" type="ORF">MIP_04735</name>
</gene>
<dbReference type="KEGG" id="mid:MIP_04735"/>
<dbReference type="EMBL" id="CP002275">
    <property type="protein sequence ID" value="AFS15201.1"/>
    <property type="molecule type" value="Genomic_DNA"/>
</dbReference>
<keyword evidence="1" id="KW-0812">Transmembrane</keyword>
<reference evidence="2 3" key="2">
    <citation type="journal article" date="2012" name="Nucleic Acids Res.">
        <title>Massive gene acquisitions in Mycobacterium indicus pranii provide a perspective on mycobacterial evolution.</title>
        <authorList>
            <person name="Saini V."/>
            <person name="Raghuvanshi S."/>
            <person name="Khurana J.P."/>
            <person name="Ahmed N."/>
            <person name="Hasnain S.E."/>
            <person name="Tyagi A.K."/>
            <person name="Tyagi A.K."/>
        </authorList>
    </citation>
    <scope>NUCLEOTIDE SEQUENCE [LARGE SCALE GENOMIC DNA]</scope>
    <source>
        <strain evidence="2">MTCC 9506</strain>
    </source>
</reference>
<dbReference type="AlphaFoldDB" id="J9WIT0"/>
<sequence length="41" mass="4673">MTTRDRRMLAGAYWPVVAFAAALLTARTARSRRHRQEAADK</sequence>
<keyword evidence="1" id="KW-1133">Transmembrane helix</keyword>
<organism evidence="2 3">
    <name type="scientific">Mycobacterium indicus pranii (strain DSM 45239 / MTCC 9506)</name>
    <dbReference type="NCBI Taxonomy" id="1232724"/>
    <lineage>
        <taxon>Bacteria</taxon>
        <taxon>Bacillati</taxon>
        <taxon>Actinomycetota</taxon>
        <taxon>Actinomycetes</taxon>
        <taxon>Mycobacteriales</taxon>
        <taxon>Mycobacteriaceae</taxon>
        <taxon>Mycobacterium</taxon>
        <taxon>Mycobacterium avium complex (MAC)</taxon>
    </lineage>
</organism>
<dbReference type="PATRIC" id="fig|1232724.3.peg.3234"/>
<dbReference type="HOGENOM" id="CLU_3273028_0_0_11"/>
<evidence type="ECO:0000313" key="3">
    <source>
        <dbReference type="Proteomes" id="UP000007329"/>
    </source>
</evidence>
<evidence type="ECO:0000313" key="2">
    <source>
        <dbReference type="EMBL" id="AFS15201.1"/>
    </source>
</evidence>
<feature type="transmembrane region" description="Helical" evidence="1">
    <location>
        <begin position="12"/>
        <end position="29"/>
    </location>
</feature>
<keyword evidence="1" id="KW-0472">Membrane</keyword>
<evidence type="ECO:0000256" key="1">
    <source>
        <dbReference type="SAM" id="Phobius"/>
    </source>
</evidence>
<reference evidence="2 3" key="1">
    <citation type="journal article" date="2007" name="PLoS ONE">
        <title>Molecular analysis of a leprosy immunotherapeutic bacillus provides insights into Mycobacterium evolution.</title>
        <authorList>
            <person name="Ahmed N."/>
            <person name="Saini V."/>
            <person name="Raghuvanshi S."/>
            <person name="Khurana J.P."/>
            <person name="Tyagi A.K."/>
            <person name="Tyagi A.K."/>
            <person name="Hasnain S.E."/>
        </authorList>
    </citation>
    <scope>NUCLEOTIDE SEQUENCE [LARGE SCALE GENOMIC DNA]</scope>
    <source>
        <strain evidence="3">DSM 45239 / MTCC 9506</strain>
    </source>
</reference>
<protein>
    <submittedName>
        <fullName evidence="2">Uncharacterized protein</fullName>
    </submittedName>
</protein>